<gene>
    <name evidence="1" type="ORF">B7Z12_12365</name>
</gene>
<evidence type="ECO:0000313" key="1">
    <source>
        <dbReference type="EMBL" id="OYX02303.1"/>
    </source>
</evidence>
<evidence type="ECO:0000313" key="2">
    <source>
        <dbReference type="Proteomes" id="UP000215616"/>
    </source>
</evidence>
<reference evidence="1 2" key="1">
    <citation type="submission" date="2017-03" db="EMBL/GenBank/DDBJ databases">
        <title>Lifting the veil on microbial sulfur biogeochemistry in mining wastewaters.</title>
        <authorList>
            <person name="Kantor R.S."/>
            <person name="Colenbrander Nelson T."/>
            <person name="Marshall S."/>
            <person name="Bennett D."/>
            <person name="Apte S."/>
            <person name="Camacho D."/>
            <person name="Thomas B.C."/>
            <person name="Warren L.A."/>
            <person name="Banfield J.F."/>
        </authorList>
    </citation>
    <scope>NUCLEOTIDE SEQUENCE [LARGE SCALE GENOMIC DNA]</scope>
    <source>
        <strain evidence="1">32-67-7</strain>
    </source>
</reference>
<dbReference type="Pfam" id="PF10098">
    <property type="entry name" value="DUF2336"/>
    <property type="match status" value="1"/>
</dbReference>
<dbReference type="AlphaFoldDB" id="A0A258D4Q2"/>
<protein>
    <recommendedName>
        <fullName evidence="3">DUF2336 domain-containing protein</fullName>
    </recommendedName>
</protein>
<name>A0A258D4Q2_CAUVI</name>
<organism evidence="1 2">
    <name type="scientific">Caulobacter vibrioides</name>
    <name type="common">Caulobacter crescentus</name>
    <dbReference type="NCBI Taxonomy" id="155892"/>
    <lineage>
        <taxon>Bacteria</taxon>
        <taxon>Pseudomonadati</taxon>
        <taxon>Pseudomonadota</taxon>
        <taxon>Alphaproteobacteria</taxon>
        <taxon>Caulobacterales</taxon>
        <taxon>Caulobacteraceae</taxon>
        <taxon>Caulobacter</taxon>
    </lineage>
</organism>
<dbReference type="PIRSF" id="PIRSF035865">
    <property type="entry name" value="UCP035865"/>
    <property type="match status" value="1"/>
</dbReference>
<proteinExistence type="predicted"/>
<comment type="caution">
    <text evidence="1">The sequence shown here is derived from an EMBL/GenBank/DDBJ whole genome shotgun (WGS) entry which is preliminary data.</text>
</comment>
<accession>A0A258D4Q2</accession>
<evidence type="ECO:0008006" key="3">
    <source>
        <dbReference type="Google" id="ProtNLM"/>
    </source>
</evidence>
<dbReference type="InterPro" id="IPR014598">
    <property type="entry name" value="UCP035865"/>
</dbReference>
<sequence>MATTRAALTDSDIRMLVKGATPDERALAAHKLCRSIDRSVLTEEEREVAHEILRVMAADAAELVRRAMAVTLKNSLALPPDVANRLARDVESVSLPIISFSPVFTDTDLAEIVKVGGPVRQMAVAKRPKLSSKITTLLVEQGGEEVVATVCANDNARFSEVALQKALDRFSKSEQVLQAVAYRSALPLAVTERLIDMVGEKLRDHILTSHALSPERTMELILGATERATIDLVDQAGRAADPKGFVAHLNKMGRLSPSLILRALAHGHMTFFEWAVAELAGVPHHRTWLMIHDAGPLGLKAICERAGLPSRLYSAFRAGVDAFHGLDFDGGAHDRERFQEHMIQRFLTSPHIASREDCEYLLERMDRSASKRRAMSA</sequence>
<dbReference type="Proteomes" id="UP000215616">
    <property type="component" value="Unassembled WGS sequence"/>
</dbReference>
<dbReference type="InterPro" id="IPR019285">
    <property type="entry name" value="DUF2336"/>
</dbReference>
<dbReference type="EMBL" id="NCDQ01000196">
    <property type="protein sequence ID" value="OYX02303.1"/>
    <property type="molecule type" value="Genomic_DNA"/>
</dbReference>